<feature type="non-terminal residue" evidence="7">
    <location>
        <position position="1"/>
    </location>
</feature>
<evidence type="ECO:0000313" key="8">
    <source>
        <dbReference type="Proteomes" id="UP000187203"/>
    </source>
</evidence>
<keyword evidence="5" id="KW-0539">Nucleus</keyword>
<evidence type="ECO:0000256" key="1">
    <source>
        <dbReference type="ARBA" id="ARBA00004123"/>
    </source>
</evidence>
<dbReference type="PROSITE" id="PS50863">
    <property type="entry name" value="B3"/>
    <property type="match status" value="1"/>
</dbReference>
<evidence type="ECO:0000313" key="7">
    <source>
        <dbReference type="EMBL" id="OMP12750.1"/>
    </source>
</evidence>
<feature type="domain" description="TF-B3" evidence="6">
    <location>
        <begin position="1"/>
        <end position="78"/>
    </location>
</feature>
<gene>
    <name evidence="7" type="ORF">COLO4_02803</name>
</gene>
<protein>
    <recommendedName>
        <fullName evidence="6">TF-B3 domain-containing protein</fullName>
    </recommendedName>
</protein>
<keyword evidence="3" id="KW-0238">DNA-binding</keyword>
<reference evidence="8" key="1">
    <citation type="submission" date="2013-09" db="EMBL/GenBank/DDBJ databases">
        <title>Corchorus olitorius genome sequencing.</title>
        <authorList>
            <person name="Alam M."/>
            <person name="Haque M.S."/>
            <person name="Islam M.S."/>
            <person name="Emdad E.M."/>
            <person name="Islam M.M."/>
            <person name="Ahmed B."/>
            <person name="Halim A."/>
            <person name="Hossen Q.M.M."/>
            <person name="Hossain M.Z."/>
            <person name="Ahmed R."/>
            <person name="Khan M.M."/>
            <person name="Islam R."/>
            <person name="Rashid M.M."/>
            <person name="Khan S.A."/>
            <person name="Rahman M.S."/>
            <person name="Alam M."/>
            <person name="Yahiya A.S."/>
            <person name="Khan M.S."/>
            <person name="Azam M.S."/>
            <person name="Haque T."/>
            <person name="Lashkar M.Z.H."/>
            <person name="Akhand A.I."/>
            <person name="Morshed G."/>
            <person name="Roy S."/>
            <person name="Uddin K.S."/>
            <person name="Rabeya T."/>
            <person name="Hossain A.S."/>
            <person name="Chowdhury A."/>
            <person name="Snigdha A.R."/>
            <person name="Mortoza M.S."/>
            <person name="Matin S.A."/>
            <person name="Hoque S.M.E."/>
            <person name="Islam M.K."/>
            <person name="Roy D.K."/>
            <person name="Haider R."/>
            <person name="Moosa M.M."/>
            <person name="Elias S.M."/>
            <person name="Hasan A.M."/>
            <person name="Jahan S."/>
            <person name="Shafiuddin M."/>
            <person name="Mahmood N."/>
            <person name="Shommy N.S."/>
        </authorList>
    </citation>
    <scope>NUCLEOTIDE SEQUENCE [LARGE SCALE GENOMIC DNA]</scope>
    <source>
        <strain evidence="8">cv. O-4</strain>
    </source>
</reference>
<sequence length="78" mass="9197">VVPKGLVEEAELKRKREMMIEDPKGRKWRVGMYLSQSYQVRFSGGWAKFMRENQVAKGDTLHFHFISRTQTIRVQIAN</sequence>
<dbReference type="OrthoDB" id="635132at2759"/>
<dbReference type="InterPro" id="IPR003340">
    <property type="entry name" value="B3_DNA-bd"/>
</dbReference>
<evidence type="ECO:0000256" key="3">
    <source>
        <dbReference type="ARBA" id="ARBA00023125"/>
    </source>
</evidence>
<evidence type="ECO:0000256" key="5">
    <source>
        <dbReference type="ARBA" id="ARBA00023242"/>
    </source>
</evidence>
<accession>A0A1R3L0B9</accession>
<evidence type="ECO:0000256" key="2">
    <source>
        <dbReference type="ARBA" id="ARBA00023015"/>
    </source>
</evidence>
<evidence type="ECO:0000256" key="4">
    <source>
        <dbReference type="ARBA" id="ARBA00023163"/>
    </source>
</evidence>
<comment type="caution">
    <text evidence="7">The sequence shown here is derived from an EMBL/GenBank/DDBJ whole genome shotgun (WGS) entry which is preliminary data.</text>
</comment>
<dbReference type="Pfam" id="PF02362">
    <property type="entry name" value="B3"/>
    <property type="match status" value="1"/>
</dbReference>
<dbReference type="Gene3D" id="2.40.330.10">
    <property type="entry name" value="DNA-binding pseudobarrel domain"/>
    <property type="match status" value="1"/>
</dbReference>
<dbReference type="InterPro" id="IPR015300">
    <property type="entry name" value="DNA-bd_pseudobarrel_sf"/>
</dbReference>
<comment type="subcellular location">
    <subcellularLocation>
        <location evidence="1">Nucleus</location>
    </subcellularLocation>
</comment>
<dbReference type="Proteomes" id="UP000187203">
    <property type="component" value="Unassembled WGS sequence"/>
</dbReference>
<dbReference type="SUPFAM" id="SSF101936">
    <property type="entry name" value="DNA-binding pseudobarrel domain"/>
    <property type="match status" value="1"/>
</dbReference>
<keyword evidence="4" id="KW-0804">Transcription</keyword>
<dbReference type="AlphaFoldDB" id="A0A1R3L0B9"/>
<evidence type="ECO:0000259" key="6">
    <source>
        <dbReference type="PROSITE" id="PS50863"/>
    </source>
</evidence>
<dbReference type="EMBL" id="AWUE01006930">
    <property type="protein sequence ID" value="OMP12750.1"/>
    <property type="molecule type" value="Genomic_DNA"/>
</dbReference>
<keyword evidence="8" id="KW-1185">Reference proteome</keyword>
<proteinExistence type="predicted"/>
<name>A0A1R3L0B9_9ROSI</name>
<dbReference type="CDD" id="cd10017">
    <property type="entry name" value="B3_DNA"/>
    <property type="match status" value="1"/>
</dbReference>
<dbReference type="GO" id="GO:0003677">
    <property type="term" value="F:DNA binding"/>
    <property type="evidence" value="ECO:0007669"/>
    <property type="project" value="UniProtKB-KW"/>
</dbReference>
<organism evidence="7 8">
    <name type="scientific">Corchorus olitorius</name>
    <dbReference type="NCBI Taxonomy" id="93759"/>
    <lineage>
        <taxon>Eukaryota</taxon>
        <taxon>Viridiplantae</taxon>
        <taxon>Streptophyta</taxon>
        <taxon>Embryophyta</taxon>
        <taxon>Tracheophyta</taxon>
        <taxon>Spermatophyta</taxon>
        <taxon>Magnoliopsida</taxon>
        <taxon>eudicotyledons</taxon>
        <taxon>Gunneridae</taxon>
        <taxon>Pentapetalae</taxon>
        <taxon>rosids</taxon>
        <taxon>malvids</taxon>
        <taxon>Malvales</taxon>
        <taxon>Malvaceae</taxon>
        <taxon>Grewioideae</taxon>
        <taxon>Apeibeae</taxon>
        <taxon>Corchorus</taxon>
    </lineage>
</organism>
<dbReference type="GO" id="GO:0005634">
    <property type="term" value="C:nucleus"/>
    <property type="evidence" value="ECO:0007669"/>
    <property type="project" value="UniProtKB-SubCell"/>
</dbReference>
<keyword evidence="2" id="KW-0805">Transcription regulation</keyword>